<evidence type="ECO:0000256" key="15">
    <source>
        <dbReference type="ARBA" id="ARBA00048238"/>
    </source>
</evidence>
<dbReference type="SUPFAM" id="SSF64153">
    <property type="entry name" value="YjeF N-terminal domain-like"/>
    <property type="match status" value="1"/>
</dbReference>
<dbReference type="GO" id="GO:0046872">
    <property type="term" value="F:metal ion binding"/>
    <property type="evidence" value="ECO:0007669"/>
    <property type="project" value="UniProtKB-UniRule"/>
</dbReference>
<dbReference type="Pfam" id="PF01256">
    <property type="entry name" value="Carb_kinase"/>
    <property type="match status" value="1"/>
</dbReference>
<dbReference type="Gene3D" id="3.40.50.10260">
    <property type="entry name" value="YjeF N-terminal domain"/>
    <property type="match status" value="1"/>
</dbReference>
<comment type="catalytic activity">
    <reaction evidence="2 18 19">
        <text>(6R)-NADPHX = (6S)-NADPHX</text>
        <dbReference type="Rhea" id="RHEA:32227"/>
        <dbReference type="ChEBI" id="CHEBI:64076"/>
        <dbReference type="ChEBI" id="CHEBI:64077"/>
        <dbReference type="EC" id="5.1.99.6"/>
    </reaction>
</comment>
<reference evidence="22" key="1">
    <citation type="journal article" date="2018" name="Int. J. Syst. Evol. Microbiol.">
        <title>Neptunicella marina gen. nov., sp. nov., isolated from surface seawater.</title>
        <authorList>
            <person name="Liu X."/>
            <person name="Lai Q."/>
            <person name="Du Y."/>
            <person name="Zhang X."/>
            <person name="Liu Z."/>
            <person name="Sun F."/>
            <person name="Shao Z."/>
        </authorList>
    </citation>
    <scope>NUCLEOTIDE SEQUENCE</scope>
    <source>
        <strain evidence="22">S27-2</strain>
    </source>
</reference>
<evidence type="ECO:0000256" key="9">
    <source>
        <dbReference type="ARBA" id="ARBA00022958"/>
    </source>
</evidence>
<comment type="subunit">
    <text evidence="17">Homotetramer.</text>
</comment>
<dbReference type="InterPro" id="IPR029056">
    <property type="entry name" value="Ribokinase-like"/>
</dbReference>
<dbReference type="InterPro" id="IPR000631">
    <property type="entry name" value="CARKD"/>
</dbReference>
<dbReference type="GO" id="GO:0052855">
    <property type="term" value="F:ADP-dependent NAD(P)H-hydrate dehydratase activity"/>
    <property type="evidence" value="ECO:0007669"/>
    <property type="project" value="UniProtKB-UniRule"/>
</dbReference>
<dbReference type="HAMAP" id="MF_01965">
    <property type="entry name" value="NADHX_dehydratase"/>
    <property type="match status" value="1"/>
</dbReference>
<comment type="similarity">
    <text evidence="3 19">In the N-terminal section; belongs to the NnrE/AIBP family.</text>
</comment>
<comment type="caution">
    <text evidence="22">The sequence shown here is derived from an EMBL/GenBank/DDBJ whole genome shotgun (WGS) entry which is preliminary data.</text>
</comment>
<proteinExistence type="inferred from homology"/>
<comment type="similarity">
    <text evidence="4 19">In the C-terminal section; belongs to the NnrD/CARKD family.</text>
</comment>
<gene>
    <name evidence="17" type="primary">nnrD</name>
    <name evidence="18" type="synonym">nnrE</name>
    <name evidence="22" type="ORF">H8B19_08090</name>
</gene>
<dbReference type="Pfam" id="PF03853">
    <property type="entry name" value="YjeF_N"/>
    <property type="match status" value="1"/>
</dbReference>
<dbReference type="CDD" id="cd01171">
    <property type="entry name" value="YXKO-related"/>
    <property type="match status" value="1"/>
</dbReference>
<evidence type="ECO:0000259" key="20">
    <source>
        <dbReference type="PROSITE" id="PS51383"/>
    </source>
</evidence>
<dbReference type="GO" id="GO:0110051">
    <property type="term" value="P:metabolite repair"/>
    <property type="evidence" value="ECO:0007669"/>
    <property type="project" value="TreeGrafter"/>
</dbReference>
<dbReference type="PROSITE" id="PS51385">
    <property type="entry name" value="YJEF_N"/>
    <property type="match status" value="1"/>
</dbReference>
<evidence type="ECO:0000256" key="5">
    <source>
        <dbReference type="ARBA" id="ARBA00022723"/>
    </source>
</evidence>
<feature type="binding site" evidence="18">
    <location>
        <begin position="71"/>
        <end position="75"/>
    </location>
    <ligand>
        <name>(6S)-NADPHX</name>
        <dbReference type="ChEBI" id="CHEBI:64076"/>
    </ligand>
</feature>
<dbReference type="RefSeq" id="WP_186506297.1">
    <property type="nucleotide sequence ID" value="NZ_JACNEP010000005.1"/>
</dbReference>
<dbReference type="InterPro" id="IPR004443">
    <property type="entry name" value="YjeF_N_dom"/>
</dbReference>
<dbReference type="GO" id="GO:0005524">
    <property type="term" value="F:ATP binding"/>
    <property type="evidence" value="ECO:0007669"/>
    <property type="project" value="UniProtKB-UniRule"/>
</dbReference>
<keyword evidence="8 17" id="KW-0521">NADP</keyword>
<comment type="catalytic activity">
    <reaction evidence="15 17 19">
        <text>(6S)-NADHX + ADP = AMP + phosphate + NADH + H(+)</text>
        <dbReference type="Rhea" id="RHEA:32223"/>
        <dbReference type="ChEBI" id="CHEBI:15378"/>
        <dbReference type="ChEBI" id="CHEBI:43474"/>
        <dbReference type="ChEBI" id="CHEBI:57945"/>
        <dbReference type="ChEBI" id="CHEBI:64074"/>
        <dbReference type="ChEBI" id="CHEBI:456215"/>
        <dbReference type="ChEBI" id="CHEBI:456216"/>
        <dbReference type="EC" id="4.2.1.136"/>
    </reaction>
</comment>
<dbReference type="PANTHER" id="PTHR12592:SF0">
    <property type="entry name" value="ATP-DEPENDENT (S)-NAD(P)H-HYDRATE DEHYDRATASE"/>
    <property type="match status" value="1"/>
</dbReference>
<comment type="similarity">
    <text evidence="17">Belongs to the NnrD/CARKD family.</text>
</comment>
<name>A0A8J6LXS4_9ALTE</name>
<keyword evidence="12 17" id="KW-0456">Lyase</keyword>
<evidence type="ECO:0000313" key="22">
    <source>
        <dbReference type="EMBL" id="MBC3765834.1"/>
    </source>
</evidence>
<dbReference type="GO" id="GO:0052856">
    <property type="term" value="F:NAD(P)HX epimerase activity"/>
    <property type="evidence" value="ECO:0007669"/>
    <property type="project" value="UniProtKB-UniRule"/>
</dbReference>
<dbReference type="GO" id="GO:0046496">
    <property type="term" value="P:nicotinamide nucleotide metabolic process"/>
    <property type="evidence" value="ECO:0007669"/>
    <property type="project" value="UniProtKB-UniRule"/>
</dbReference>
<dbReference type="Proteomes" id="UP000601768">
    <property type="component" value="Unassembled WGS sequence"/>
</dbReference>
<keyword evidence="23" id="KW-1185">Reference proteome</keyword>
<dbReference type="InterPro" id="IPR030677">
    <property type="entry name" value="Nnr"/>
</dbReference>
<organism evidence="22 23">
    <name type="scientific">Neptunicella marina</name>
    <dbReference type="NCBI Taxonomy" id="2125989"/>
    <lineage>
        <taxon>Bacteria</taxon>
        <taxon>Pseudomonadati</taxon>
        <taxon>Pseudomonadota</taxon>
        <taxon>Gammaproteobacteria</taxon>
        <taxon>Alteromonadales</taxon>
        <taxon>Alteromonadaceae</taxon>
        <taxon>Neptunicella</taxon>
    </lineage>
</organism>
<feature type="binding site" evidence="18">
    <location>
        <begin position="139"/>
        <end position="145"/>
    </location>
    <ligand>
        <name>(6S)-NADPHX</name>
        <dbReference type="ChEBI" id="CHEBI:64076"/>
    </ligand>
</feature>
<evidence type="ECO:0000256" key="7">
    <source>
        <dbReference type="ARBA" id="ARBA00022840"/>
    </source>
</evidence>
<dbReference type="HAMAP" id="MF_01966">
    <property type="entry name" value="NADHX_epimerase"/>
    <property type="match status" value="1"/>
</dbReference>
<keyword evidence="6 17" id="KW-0547">Nucleotide-binding</keyword>
<sequence>MSTYAISQTLPRVAQNLYGAQQIREHEEAAARAIDLSLYELMEAAGAAVFELMQQQYKSAQQILVLCGKGNNGGDGFVIARLAKQAGFEVNLCLLGDKHALSDDSQQAMQKWLDAGGFIDHALPTSLHNFDLIVDALLGNGLKGDVREPYLSAINLVNHSNKAVISVDVPSGLDCDSGKILGCAIKADSTVTFIGLKAGLLTGNGKNQVGKLHLATLGIEHSINELTKSHGRLCRLQDCAKPAKRLPNSHKGQFGHLLCIGGNSGMPGAMLLCARAAMRSGCAMLKVATHSDSFLAINSNLAEAMLAATPIKPEQFEWCSAIALGPGLAQNDWAQQQYSLAMHAIINQQIAAVIDADALNLLAKNSHPLHANCVITPHPGEAARLLNCTTADIENNRIQAARELANKFNCQVILKGAGSVIIADQQLYICADGNPGMATAGMGDTLTGIVGAMLAQGKNAGEAALEGCLLHAQAGDMAAHKEGEHGMLASDLIPFIRQLVNR</sequence>
<feature type="domain" description="YjeF C-terminal" evidence="20">
    <location>
        <begin position="234"/>
        <end position="502"/>
    </location>
</feature>
<evidence type="ECO:0000256" key="2">
    <source>
        <dbReference type="ARBA" id="ARBA00000909"/>
    </source>
</evidence>
<comment type="function">
    <text evidence="18">Catalyzes the epimerization of the S- and R-forms of NAD(P)HX, a damaged form of NAD(P)H that is a result of enzymatic or heat-dependent hydration. This is a prerequisite for the S-specific NAD(P)H-hydrate dehydratase to allow the repair of both epimers of NAD(P)HX.</text>
</comment>
<comment type="function">
    <text evidence="17">Catalyzes the dehydration of the S-form of NAD(P)HX at the expense of ADP, which is converted to AMP. Together with NAD(P)HX epimerase, which catalyzes the epimerization of the S- and R-forms, the enzyme allows the repair of both epimers of NAD(P)HX, a damaged form of NAD(P)H that is a result of enzymatic or heat-dependent hydration.</text>
</comment>
<feature type="binding site" evidence="18">
    <location>
        <position position="171"/>
    </location>
    <ligand>
        <name>K(+)</name>
        <dbReference type="ChEBI" id="CHEBI:29103"/>
    </ligand>
</feature>
<keyword evidence="9 18" id="KW-0630">Potassium</keyword>
<evidence type="ECO:0000256" key="13">
    <source>
        <dbReference type="ARBA" id="ARBA00023268"/>
    </source>
</evidence>
<dbReference type="InterPro" id="IPR017953">
    <property type="entry name" value="Carbohydrate_kinase_pred_CS"/>
</dbReference>
<dbReference type="NCBIfam" id="TIGR00196">
    <property type="entry name" value="yjeF_cterm"/>
    <property type="match status" value="1"/>
</dbReference>
<accession>A0A8J6LXS4</accession>
<feature type="binding site" evidence="18">
    <location>
        <position position="168"/>
    </location>
    <ligand>
        <name>(6S)-NADPHX</name>
        <dbReference type="ChEBI" id="CHEBI:64076"/>
    </ligand>
</feature>
<evidence type="ECO:0000256" key="18">
    <source>
        <dbReference type="HAMAP-Rule" id="MF_01966"/>
    </source>
</evidence>
<dbReference type="Gene3D" id="3.40.1190.20">
    <property type="match status" value="1"/>
</dbReference>
<dbReference type="EMBL" id="JACNEP010000005">
    <property type="protein sequence ID" value="MBC3765834.1"/>
    <property type="molecule type" value="Genomic_DNA"/>
</dbReference>
<feature type="binding site" evidence="17">
    <location>
        <position position="327"/>
    </location>
    <ligand>
        <name>(6S)-NADPHX</name>
        <dbReference type="ChEBI" id="CHEBI:64076"/>
    </ligand>
</feature>
<dbReference type="EC" id="4.2.1.136" evidence="19"/>
<protein>
    <recommendedName>
        <fullName evidence="19">Bifunctional NAD(P)H-hydrate repair enzyme</fullName>
    </recommendedName>
    <alternativeName>
        <fullName evidence="19">Nicotinamide nucleotide repair protein</fullName>
    </alternativeName>
    <domain>
        <recommendedName>
            <fullName evidence="19">ADP-dependent (S)-NAD(P)H-hydrate dehydratase</fullName>
            <ecNumber evidence="19">4.2.1.136</ecNumber>
        </recommendedName>
        <alternativeName>
            <fullName evidence="19">ADP-dependent NAD(P)HX dehydratase</fullName>
        </alternativeName>
    </domain>
    <domain>
        <recommendedName>
            <fullName evidence="19">NAD(P)H-hydrate epimerase</fullName>
            <ecNumber evidence="19">5.1.99.6</ecNumber>
        </recommendedName>
    </domain>
</protein>
<comment type="catalytic activity">
    <reaction evidence="1 18 19">
        <text>(6R)-NADHX = (6S)-NADHX</text>
        <dbReference type="Rhea" id="RHEA:32215"/>
        <dbReference type="ChEBI" id="CHEBI:64074"/>
        <dbReference type="ChEBI" id="CHEBI:64075"/>
        <dbReference type="EC" id="5.1.99.6"/>
    </reaction>
</comment>
<evidence type="ECO:0000256" key="11">
    <source>
        <dbReference type="ARBA" id="ARBA00023235"/>
    </source>
</evidence>
<dbReference type="EC" id="5.1.99.6" evidence="19"/>
<dbReference type="NCBIfam" id="TIGR00197">
    <property type="entry name" value="yjeF_nterm"/>
    <property type="match status" value="1"/>
</dbReference>
<keyword evidence="13" id="KW-0511">Multifunctional enzyme</keyword>
<dbReference type="FunFam" id="3.40.50.10260:FF:000003">
    <property type="entry name" value="Multifunctional fusion protein"/>
    <property type="match status" value="1"/>
</dbReference>
<evidence type="ECO:0000256" key="3">
    <source>
        <dbReference type="ARBA" id="ARBA00006001"/>
    </source>
</evidence>
<dbReference type="SUPFAM" id="SSF53613">
    <property type="entry name" value="Ribokinase-like"/>
    <property type="match status" value="1"/>
</dbReference>
<comment type="catalytic activity">
    <reaction evidence="16 17 19">
        <text>(6S)-NADPHX + ADP = AMP + phosphate + NADPH + H(+)</text>
        <dbReference type="Rhea" id="RHEA:32235"/>
        <dbReference type="ChEBI" id="CHEBI:15378"/>
        <dbReference type="ChEBI" id="CHEBI:43474"/>
        <dbReference type="ChEBI" id="CHEBI:57783"/>
        <dbReference type="ChEBI" id="CHEBI:64076"/>
        <dbReference type="ChEBI" id="CHEBI:456215"/>
        <dbReference type="ChEBI" id="CHEBI:456216"/>
        <dbReference type="EC" id="4.2.1.136"/>
    </reaction>
</comment>
<keyword evidence="7 17" id="KW-0067">ATP-binding</keyword>
<keyword evidence="11 18" id="KW-0413">Isomerase</keyword>
<feature type="binding site" evidence="17">
    <location>
        <position position="269"/>
    </location>
    <ligand>
        <name>(6S)-NADPHX</name>
        <dbReference type="ChEBI" id="CHEBI:64076"/>
    </ligand>
</feature>
<dbReference type="PIRSF" id="PIRSF017184">
    <property type="entry name" value="Nnr"/>
    <property type="match status" value="1"/>
</dbReference>
<dbReference type="PROSITE" id="PS01050">
    <property type="entry name" value="YJEF_C_2"/>
    <property type="match status" value="1"/>
</dbReference>
<evidence type="ECO:0000256" key="17">
    <source>
        <dbReference type="HAMAP-Rule" id="MF_01965"/>
    </source>
</evidence>
<evidence type="ECO:0000256" key="14">
    <source>
        <dbReference type="ARBA" id="ARBA00025153"/>
    </source>
</evidence>
<evidence type="ECO:0000256" key="19">
    <source>
        <dbReference type="PIRNR" id="PIRNR017184"/>
    </source>
</evidence>
<feature type="binding site" evidence="18">
    <location>
        <position position="135"/>
    </location>
    <ligand>
        <name>K(+)</name>
        <dbReference type="ChEBI" id="CHEBI:29103"/>
    </ligand>
</feature>
<dbReference type="AlphaFoldDB" id="A0A8J6LXS4"/>
<feature type="binding site" evidence="18">
    <location>
        <position position="72"/>
    </location>
    <ligand>
        <name>K(+)</name>
        <dbReference type="ChEBI" id="CHEBI:29103"/>
    </ligand>
</feature>
<keyword evidence="5 18" id="KW-0479">Metal-binding</keyword>
<evidence type="ECO:0000256" key="8">
    <source>
        <dbReference type="ARBA" id="ARBA00022857"/>
    </source>
</evidence>
<evidence type="ECO:0000259" key="21">
    <source>
        <dbReference type="PROSITE" id="PS51385"/>
    </source>
</evidence>
<evidence type="ECO:0000256" key="6">
    <source>
        <dbReference type="ARBA" id="ARBA00022741"/>
    </source>
</evidence>
<feature type="binding site" evidence="17">
    <location>
        <position position="443"/>
    </location>
    <ligand>
        <name>AMP</name>
        <dbReference type="ChEBI" id="CHEBI:456215"/>
    </ligand>
</feature>
<feature type="binding site" evidence="17">
    <location>
        <position position="444"/>
    </location>
    <ligand>
        <name>(6S)-NADPHX</name>
        <dbReference type="ChEBI" id="CHEBI:64076"/>
    </ligand>
</feature>
<evidence type="ECO:0000313" key="23">
    <source>
        <dbReference type="Proteomes" id="UP000601768"/>
    </source>
</evidence>
<comment type="cofactor">
    <cofactor evidence="18 19">
        <name>K(+)</name>
        <dbReference type="ChEBI" id="CHEBI:29103"/>
    </cofactor>
    <text evidence="18 19">Binds 1 potassium ion per subunit.</text>
</comment>
<feature type="binding site" evidence="17">
    <location>
        <begin position="415"/>
        <end position="419"/>
    </location>
    <ligand>
        <name>AMP</name>
        <dbReference type="ChEBI" id="CHEBI:456215"/>
    </ligand>
</feature>
<reference evidence="22" key="2">
    <citation type="submission" date="2020-08" db="EMBL/GenBank/DDBJ databases">
        <authorList>
            <person name="Lai Q."/>
        </authorList>
    </citation>
    <scope>NUCLEOTIDE SEQUENCE</scope>
    <source>
        <strain evidence="22">S27-2</strain>
    </source>
</reference>
<comment type="cofactor">
    <cofactor evidence="17">
        <name>Mg(2+)</name>
        <dbReference type="ChEBI" id="CHEBI:18420"/>
    </cofactor>
</comment>
<evidence type="ECO:0000256" key="16">
    <source>
        <dbReference type="ARBA" id="ARBA00049209"/>
    </source>
</evidence>
<dbReference type="PROSITE" id="PS51383">
    <property type="entry name" value="YJEF_C_3"/>
    <property type="match status" value="1"/>
</dbReference>
<dbReference type="InterPro" id="IPR036652">
    <property type="entry name" value="YjeF_N_dom_sf"/>
</dbReference>
<comment type="function">
    <text evidence="14 19">Bifunctional enzyme that catalyzes the epimerization of the S- and R-forms of NAD(P)HX and the dehydration of the S-form of NAD(P)HX at the expense of ADP, which is converted to AMP. This allows the repair of both epimers of NAD(P)HX, a damaged form of NAD(P)H that is a result of enzymatic or heat-dependent hydration.</text>
</comment>
<keyword evidence="10 17" id="KW-0520">NAD</keyword>
<comment type="similarity">
    <text evidence="18">Belongs to the NnrE/AIBP family.</text>
</comment>
<feature type="binding site" evidence="18">
    <location>
        <position position="150"/>
    </location>
    <ligand>
        <name>(6S)-NADPHX</name>
        <dbReference type="ChEBI" id="CHEBI:64076"/>
    </ligand>
</feature>
<evidence type="ECO:0000256" key="10">
    <source>
        <dbReference type="ARBA" id="ARBA00023027"/>
    </source>
</evidence>
<evidence type="ECO:0000256" key="1">
    <source>
        <dbReference type="ARBA" id="ARBA00000013"/>
    </source>
</evidence>
<feature type="binding site" evidence="17">
    <location>
        <position position="378"/>
    </location>
    <ligand>
        <name>(6S)-NADPHX</name>
        <dbReference type="ChEBI" id="CHEBI:64076"/>
    </ligand>
</feature>
<feature type="domain" description="YjeF N-terminal" evidence="21">
    <location>
        <begin position="23"/>
        <end position="225"/>
    </location>
</feature>
<evidence type="ECO:0000256" key="4">
    <source>
        <dbReference type="ARBA" id="ARBA00009524"/>
    </source>
</evidence>
<dbReference type="PANTHER" id="PTHR12592">
    <property type="entry name" value="ATP-DEPENDENT (S)-NAD(P)H-HYDRATE DEHYDRATASE FAMILY MEMBER"/>
    <property type="match status" value="1"/>
</dbReference>
<evidence type="ECO:0000256" key="12">
    <source>
        <dbReference type="ARBA" id="ARBA00023239"/>
    </source>
</evidence>